<evidence type="ECO:0000313" key="2">
    <source>
        <dbReference type="Proteomes" id="UP000663629"/>
    </source>
</evidence>
<keyword evidence="2" id="KW-1185">Reference proteome</keyword>
<reference evidence="1 2" key="1">
    <citation type="submission" date="2021-02" db="EMBL/GenBank/DDBJ databases">
        <title>Paracoccus methylovroum sp.nov., a new methanol and methylamine utilizing methylotrophic denitrifer.</title>
        <authorList>
            <person name="Timsy T."/>
            <person name="Behrendt U."/>
            <person name="Ulrich A."/>
            <person name="Spanner T."/>
            <person name="Foesel B.U."/>
            <person name="Horn M.A."/>
            <person name="Kolb S."/>
        </authorList>
    </citation>
    <scope>NUCLEOTIDE SEQUENCE [LARGE SCALE GENOMIC DNA]</scope>
    <source>
        <strain evidence="1 2">H4-D09</strain>
    </source>
</reference>
<dbReference type="EMBL" id="CP070368">
    <property type="protein sequence ID" value="QRZ13751.1"/>
    <property type="molecule type" value="Genomic_DNA"/>
</dbReference>
<accession>A0ABX7JHN3</accession>
<sequence length="56" mass="6026">MAARYCDQIVALKRGSVVAQAAPDQIMRAEALKLIFGIEMVVMSHPRSGLPVTMPG</sequence>
<protein>
    <submittedName>
        <fullName evidence="1">Uncharacterized protein</fullName>
    </submittedName>
</protein>
<proteinExistence type="predicted"/>
<dbReference type="RefSeq" id="WP_205294734.1">
    <property type="nucleotide sequence ID" value="NZ_CP070368.1"/>
</dbReference>
<organism evidence="1 2">
    <name type="scientific">Paracoccus methylovorus</name>
    <dbReference type="NCBI Taxonomy" id="2812658"/>
    <lineage>
        <taxon>Bacteria</taxon>
        <taxon>Pseudomonadati</taxon>
        <taxon>Pseudomonadota</taxon>
        <taxon>Alphaproteobacteria</taxon>
        <taxon>Rhodobacterales</taxon>
        <taxon>Paracoccaceae</taxon>
        <taxon>Paracoccus</taxon>
    </lineage>
</organism>
<dbReference type="Proteomes" id="UP000663629">
    <property type="component" value="Chromosome 1"/>
</dbReference>
<evidence type="ECO:0000313" key="1">
    <source>
        <dbReference type="EMBL" id="QRZ13751.1"/>
    </source>
</evidence>
<name>A0ABX7JHN3_9RHOB</name>
<gene>
    <name evidence="1" type="ORF">JWJ88_03550</name>
</gene>